<evidence type="ECO:0000313" key="3">
    <source>
        <dbReference type="Proteomes" id="UP000650833"/>
    </source>
</evidence>
<feature type="non-terminal residue" evidence="2">
    <location>
        <position position="1"/>
    </location>
</feature>
<dbReference type="Proteomes" id="UP000650833">
    <property type="component" value="Unassembled WGS sequence"/>
</dbReference>
<gene>
    <name evidence="2" type="ORF">INT46_001219</name>
</gene>
<proteinExistence type="predicted"/>
<keyword evidence="3" id="KW-1185">Reference proteome</keyword>
<organism evidence="2 3">
    <name type="scientific">Mucor plumbeus</name>
    <dbReference type="NCBI Taxonomy" id="97098"/>
    <lineage>
        <taxon>Eukaryota</taxon>
        <taxon>Fungi</taxon>
        <taxon>Fungi incertae sedis</taxon>
        <taxon>Mucoromycota</taxon>
        <taxon>Mucoromycotina</taxon>
        <taxon>Mucoromycetes</taxon>
        <taxon>Mucorales</taxon>
        <taxon>Mucorineae</taxon>
        <taxon>Mucoraceae</taxon>
        <taxon>Mucor</taxon>
    </lineage>
</organism>
<dbReference type="AlphaFoldDB" id="A0A8H7UNE3"/>
<accession>A0A8H7UNE3</accession>
<dbReference type="OrthoDB" id="2289375at2759"/>
<evidence type="ECO:0000256" key="1">
    <source>
        <dbReference type="SAM" id="MobiDB-lite"/>
    </source>
</evidence>
<comment type="caution">
    <text evidence="2">The sequence shown here is derived from an EMBL/GenBank/DDBJ whole genome shotgun (WGS) entry which is preliminary data.</text>
</comment>
<protein>
    <submittedName>
        <fullName evidence="2">Uncharacterized protein</fullName>
    </submittedName>
</protein>
<dbReference type="EMBL" id="JAEPRC010001405">
    <property type="protein sequence ID" value="KAG2189590.1"/>
    <property type="molecule type" value="Genomic_DNA"/>
</dbReference>
<evidence type="ECO:0000313" key="2">
    <source>
        <dbReference type="EMBL" id="KAG2189590.1"/>
    </source>
</evidence>
<sequence>MSNIINNKQITGSATKDRQQSMSSANNEHSVSSDMDVEMGTSLSSGNACSEDARIRRELSEDALPHYYDDIIMSDNEFDLQLDGDECPSLGKEHQVKLLNKIKQLRVQLYRETALSIKHIDNGVLASKASALKRQLKLVKENYDLLFDESNSKN</sequence>
<name>A0A8H7UNE3_9FUNG</name>
<feature type="region of interest" description="Disordered" evidence="1">
    <location>
        <begin position="1"/>
        <end position="52"/>
    </location>
</feature>
<feature type="compositionally biased region" description="Polar residues" evidence="1">
    <location>
        <begin position="1"/>
        <end position="33"/>
    </location>
</feature>
<reference evidence="2" key="1">
    <citation type="submission" date="2020-12" db="EMBL/GenBank/DDBJ databases">
        <title>Metabolic potential, ecology and presence of endohyphal bacteria is reflected in genomic diversity of Mucoromycotina.</title>
        <authorList>
            <person name="Muszewska A."/>
            <person name="Okrasinska A."/>
            <person name="Steczkiewicz K."/>
            <person name="Drgas O."/>
            <person name="Orlowska M."/>
            <person name="Perlinska-Lenart U."/>
            <person name="Aleksandrzak-Piekarczyk T."/>
            <person name="Szatraj K."/>
            <person name="Zielenkiewicz U."/>
            <person name="Pilsyk S."/>
            <person name="Malc E."/>
            <person name="Mieczkowski P."/>
            <person name="Kruszewska J.S."/>
            <person name="Biernat P."/>
            <person name="Pawlowska J."/>
        </authorList>
    </citation>
    <scope>NUCLEOTIDE SEQUENCE</scope>
    <source>
        <strain evidence="2">CBS 226.32</strain>
    </source>
</reference>